<comment type="caution">
    <text evidence="2">The sequence shown here is derived from an EMBL/GenBank/DDBJ whole genome shotgun (WGS) entry which is preliminary data.</text>
</comment>
<feature type="compositionally biased region" description="Basic residues" evidence="1">
    <location>
        <begin position="56"/>
        <end position="68"/>
    </location>
</feature>
<sequence length="95" mass="10864">MKSQLFAFPNLFVWANMAPMRRRGNGAARENAFVSGHEFRRVPHPSDPSGAGRRGVIGRRRPYGRRRKASDAWCRSGDAVHRPARGRRPARWPTR</sequence>
<evidence type="ECO:0000313" key="3">
    <source>
        <dbReference type="Proteomes" id="UP000639419"/>
    </source>
</evidence>
<organism evidence="2 3">
    <name type="scientific">Azospirillum formosense</name>
    <dbReference type="NCBI Taxonomy" id="861533"/>
    <lineage>
        <taxon>Bacteria</taxon>
        <taxon>Pseudomonadati</taxon>
        <taxon>Pseudomonadota</taxon>
        <taxon>Alphaproteobacteria</taxon>
        <taxon>Rhodospirillales</taxon>
        <taxon>Azospirillaceae</taxon>
        <taxon>Azospirillum</taxon>
    </lineage>
</organism>
<proteinExistence type="predicted"/>
<accession>A0ABX2KQP7</accession>
<keyword evidence="3" id="KW-1185">Reference proteome</keyword>
<feature type="region of interest" description="Disordered" evidence="1">
    <location>
        <begin position="37"/>
        <end position="95"/>
    </location>
</feature>
<reference evidence="2 3" key="1">
    <citation type="submission" date="2019-10" db="EMBL/GenBank/DDBJ databases">
        <title>Genome sequence of Azospirillum formosense CC-Nfb-7.</title>
        <authorList>
            <person name="Ambrosini A."/>
            <person name="Sant'Anna F.H."/>
            <person name="Cassan F.D."/>
            <person name="Souza E.M."/>
            <person name="Passaglia L.M.P."/>
        </authorList>
    </citation>
    <scope>NUCLEOTIDE SEQUENCE [LARGE SCALE GENOMIC DNA]</scope>
    <source>
        <strain evidence="2 3">CC-NFb-7</strain>
    </source>
</reference>
<feature type="compositionally biased region" description="Basic residues" evidence="1">
    <location>
        <begin position="82"/>
        <end position="95"/>
    </location>
</feature>
<protein>
    <submittedName>
        <fullName evidence="2">Uncharacterized protein</fullName>
    </submittedName>
</protein>
<evidence type="ECO:0000313" key="2">
    <source>
        <dbReference type="EMBL" id="NUB17928.1"/>
    </source>
</evidence>
<dbReference type="EMBL" id="WHOR01000005">
    <property type="protein sequence ID" value="NUB17928.1"/>
    <property type="molecule type" value="Genomic_DNA"/>
</dbReference>
<dbReference type="Proteomes" id="UP000639419">
    <property type="component" value="Unassembled WGS sequence"/>
</dbReference>
<name>A0ABX2KQP7_9PROT</name>
<gene>
    <name evidence="2" type="ORF">GBZ26_01625</name>
</gene>
<evidence type="ECO:0000256" key="1">
    <source>
        <dbReference type="SAM" id="MobiDB-lite"/>
    </source>
</evidence>